<keyword evidence="6" id="KW-1185">Reference proteome</keyword>
<dbReference type="AlphaFoldDB" id="T1EF04"/>
<dbReference type="Gene3D" id="3.10.310.10">
    <property type="entry name" value="Diaminopimelate Epimerase, Chain A, domain 1"/>
    <property type="match status" value="2"/>
</dbReference>
<dbReference type="GO" id="GO:0050346">
    <property type="term" value="F:trans-L-3-hydroxyproline dehydratase activity"/>
    <property type="evidence" value="ECO:0007669"/>
    <property type="project" value="UniProtKB-EC"/>
</dbReference>
<dbReference type="EMBL" id="AMQM01003321">
    <property type="status" value="NOT_ANNOTATED_CDS"/>
    <property type="molecule type" value="Genomic_DNA"/>
</dbReference>
<dbReference type="Proteomes" id="UP000015101">
    <property type="component" value="Unassembled WGS sequence"/>
</dbReference>
<reference evidence="4 6" key="2">
    <citation type="journal article" date="2013" name="Nature">
        <title>Insights into bilaterian evolution from three spiralian genomes.</title>
        <authorList>
            <person name="Simakov O."/>
            <person name="Marletaz F."/>
            <person name="Cho S.J."/>
            <person name="Edsinger-Gonzales E."/>
            <person name="Havlak P."/>
            <person name="Hellsten U."/>
            <person name="Kuo D.H."/>
            <person name="Larsson T."/>
            <person name="Lv J."/>
            <person name="Arendt D."/>
            <person name="Savage R."/>
            <person name="Osoegawa K."/>
            <person name="de Jong P."/>
            <person name="Grimwood J."/>
            <person name="Chapman J.A."/>
            <person name="Shapiro H."/>
            <person name="Aerts A."/>
            <person name="Otillar R.P."/>
            <person name="Terry A.Y."/>
            <person name="Boore J.L."/>
            <person name="Grigoriev I.V."/>
            <person name="Lindberg D.R."/>
            <person name="Seaver E.C."/>
            <person name="Weisblat D.A."/>
            <person name="Putnam N.H."/>
            <person name="Rokhsar D.S."/>
        </authorList>
    </citation>
    <scope>NUCLEOTIDE SEQUENCE</scope>
</reference>
<reference evidence="5" key="3">
    <citation type="submission" date="2015-06" db="UniProtKB">
        <authorList>
            <consortium name="EnsemblMetazoa"/>
        </authorList>
    </citation>
    <scope>IDENTIFICATION</scope>
</reference>
<comment type="catalytic activity">
    <reaction evidence="1">
        <text>trans-3-hydroxy-L-proline = 1-pyrroline-2-carboxylate + H2O</text>
        <dbReference type="Rhea" id="RHEA:10320"/>
        <dbReference type="ChEBI" id="CHEBI:15377"/>
        <dbReference type="ChEBI" id="CHEBI:39785"/>
        <dbReference type="ChEBI" id="CHEBI:57938"/>
        <dbReference type="EC" id="4.2.1.77"/>
    </reaction>
</comment>
<dbReference type="PANTHER" id="PTHR33442">
    <property type="entry name" value="TRANS-3-HYDROXY-L-PROLINE DEHYDRATASE"/>
    <property type="match status" value="1"/>
</dbReference>
<dbReference type="OMA" id="SHVLWTG"/>
<name>T1EF04_HELRO</name>
<dbReference type="PIRSF" id="PIRSF029792">
    <property type="entry name" value="Pro_racemase"/>
    <property type="match status" value="1"/>
</dbReference>
<dbReference type="SFLD" id="SFLDS00028">
    <property type="entry name" value="Proline_Racemase"/>
    <property type="match status" value="1"/>
</dbReference>
<dbReference type="InParanoid" id="T1EF04"/>
<dbReference type="SUPFAM" id="SSF54506">
    <property type="entry name" value="Diaminopimelate epimerase-like"/>
    <property type="match status" value="1"/>
</dbReference>
<dbReference type="OrthoDB" id="6409228at2759"/>
<dbReference type="RefSeq" id="XP_009013697.1">
    <property type="nucleotide sequence ID" value="XM_009015449.1"/>
</dbReference>
<dbReference type="EnsemblMetazoa" id="HelroT110204">
    <property type="protein sequence ID" value="HelroP110204"/>
    <property type="gene ID" value="HelroG110204"/>
</dbReference>
<accession>T1EF04</accession>
<dbReference type="Pfam" id="PF05544">
    <property type="entry name" value="Pro_racemase"/>
    <property type="match status" value="1"/>
</dbReference>
<protein>
    <recommendedName>
        <fullName evidence="3">trans-L-3-hydroxyproline dehydratase</fullName>
        <ecNumber evidence="3">4.2.1.77</ecNumber>
    </recommendedName>
</protein>
<dbReference type="CTD" id="20195156"/>
<dbReference type="eggNOG" id="ENOG502QRPF">
    <property type="taxonomic scope" value="Eukaryota"/>
</dbReference>
<dbReference type="EC" id="4.2.1.77" evidence="3"/>
<evidence type="ECO:0000313" key="4">
    <source>
        <dbReference type="EMBL" id="ESO07908.1"/>
    </source>
</evidence>
<evidence type="ECO:0000313" key="5">
    <source>
        <dbReference type="EnsemblMetazoa" id="HelroP110204"/>
    </source>
</evidence>
<dbReference type="GO" id="GO:0016836">
    <property type="term" value="F:hydro-lyase activity"/>
    <property type="evidence" value="ECO:0000318"/>
    <property type="project" value="GO_Central"/>
</dbReference>
<dbReference type="GeneID" id="20195156"/>
<proteinExistence type="inferred from homology"/>
<evidence type="ECO:0000256" key="2">
    <source>
        <dbReference type="ARBA" id="ARBA00007529"/>
    </source>
</evidence>
<dbReference type="STRING" id="6412.T1EF04"/>
<dbReference type="InterPro" id="IPR008794">
    <property type="entry name" value="Pro_racemase_fam"/>
</dbReference>
<comment type="similarity">
    <text evidence="2">Belongs to the proline racemase family.</text>
</comment>
<gene>
    <name evidence="5" type="primary">20195156</name>
    <name evidence="4" type="ORF">HELRODRAFT_110204</name>
</gene>
<dbReference type="KEGG" id="hro:HELRODRAFT_110204"/>
<dbReference type="HOGENOM" id="CLU_036729_0_1_1"/>
<dbReference type="EMBL" id="KB096134">
    <property type="protein sequence ID" value="ESO07908.1"/>
    <property type="molecule type" value="Genomic_DNA"/>
</dbReference>
<evidence type="ECO:0000256" key="1">
    <source>
        <dbReference type="ARBA" id="ARBA00001148"/>
    </source>
</evidence>
<reference evidence="6" key="1">
    <citation type="submission" date="2012-12" db="EMBL/GenBank/DDBJ databases">
        <authorList>
            <person name="Hellsten U."/>
            <person name="Grimwood J."/>
            <person name="Chapman J.A."/>
            <person name="Shapiro H."/>
            <person name="Aerts A."/>
            <person name="Otillar R.P."/>
            <person name="Terry A.Y."/>
            <person name="Boore J.L."/>
            <person name="Simakov O."/>
            <person name="Marletaz F."/>
            <person name="Cho S.-J."/>
            <person name="Edsinger-Gonzales E."/>
            <person name="Havlak P."/>
            <person name="Kuo D.-H."/>
            <person name="Larsson T."/>
            <person name="Lv J."/>
            <person name="Arendt D."/>
            <person name="Savage R."/>
            <person name="Osoegawa K."/>
            <person name="de Jong P."/>
            <person name="Lindberg D.R."/>
            <person name="Seaver E.C."/>
            <person name="Weisblat D.A."/>
            <person name="Putnam N.H."/>
            <person name="Grigoriev I.V."/>
            <person name="Rokhsar D.S."/>
        </authorList>
    </citation>
    <scope>NUCLEOTIDE SEQUENCE</scope>
</reference>
<organism evidence="5 6">
    <name type="scientific">Helobdella robusta</name>
    <name type="common">Californian leech</name>
    <dbReference type="NCBI Taxonomy" id="6412"/>
    <lineage>
        <taxon>Eukaryota</taxon>
        <taxon>Metazoa</taxon>
        <taxon>Spiralia</taxon>
        <taxon>Lophotrochozoa</taxon>
        <taxon>Annelida</taxon>
        <taxon>Clitellata</taxon>
        <taxon>Hirudinea</taxon>
        <taxon>Rhynchobdellida</taxon>
        <taxon>Glossiphoniidae</taxon>
        <taxon>Helobdella</taxon>
    </lineage>
</organism>
<dbReference type="FunFam" id="3.10.310.10:FF:000003">
    <property type="entry name" value="Proline racemase"/>
    <property type="match status" value="1"/>
</dbReference>
<sequence length="359" mass="39502">MSSTTKFSEVNSEIVIKTREMHSGGEPLRVIESGWPAPPKSARTLLDKRRHMKEHMDHLRKLVMFEPRGHKDMYGALLVEPDHPDADLAVLFMHNEGYSTMCGHAIIALGRYVVDNKLIPAGRIEEPETKVNIQCPCGLVSVWVQVKNGKTGSVRFHSVPAFLHTSDLTLEIPGTQYKPSVDIGYGGAFYAVVKDRDIGIDLSTSTTDQIVERATAVSNAVRSKVKLWHPDSPDLAYLYGTIVTDGNDDFETNDTTTNLTIFADREVDRAPTGSGVTARTAIQYAKGHIKTGQVKKFKSSANGSLYTGSVVREVVEYFKRCSNSSSNSIVEVSGCGYYTGSSVFTVEDDDDLKDGFLLK</sequence>
<evidence type="ECO:0000313" key="6">
    <source>
        <dbReference type="Proteomes" id="UP000015101"/>
    </source>
</evidence>
<evidence type="ECO:0000256" key="3">
    <source>
        <dbReference type="ARBA" id="ARBA00013105"/>
    </source>
</evidence>
<dbReference type="PANTHER" id="PTHR33442:SF1">
    <property type="entry name" value="TRANS-3-HYDROXY-L-PROLINE DEHYDRATASE"/>
    <property type="match status" value="1"/>
</dbReference>